<name>A0ACB9GE51_CICIN</name>
<reference evidence="2" key="1">
    <citation type="journal article" date="2022" name="Mol. Ecol. Resour.">
        <title>The genomes of chicory, endive, great burdock and yacon provide insights into Asteraceae palaeo-polyploidization history and plant inulin production.</title>
        <authorList>
            <person name="Fan W."/>
            <person name="Wang S."/>
            <person name="Wang H."/>
            <person name="Wang A."/>
            <person name="Jiang F."/>
            <person name="Liu H."/>
            <person name="Zhao H."/>
            <person name="Xu D."/>
            <person name="Zhang Y."/>
        </authorList>
    </citation>
    <scope>NUCLEOTIDE SEQUENCE [LARGE SCALE GENOMIC DNA]</scope>
    <source>
        <strain evidence="2">cv. Punajuju</strain>
    </source>
</reference>
<accession>A0ACB9GE51</accession>
<protein>
    <submittedName>
        <fullName evidence="1">Uncharacterized protein</fullName>
    </submittedName>
</protein>
<reference evidence="1 2" key="2">
    <citation type="journal article" date="2022" name="Mol. Ecol. Resour.">
        <title>The genomes of chicory, endive, great burdock and yacon provide insights into Asteraceae paleo-polyploidization history and plant inulin production.</title>
        <authorList>
            <person name="Fan W."/>
            <person name="Wang S."/>
            <person name="Wang H."/>
            <person name="Wang A."/>
            <person name="Jiang F."/>
            <person name="Liu H."/>
            <person name="Zhao H."/>
            <person name="Xu D."/>
            <person name="Zhang Y."/>
        </authorList>
    </citation>
    <scope>NUCLEOTIDE SEQUENCE [LARGE SCALE GENOMIC DNA]</scope>
    <source>
        <strain evidence="2">cv. Punajuju</strain>
        <tissue evidence="1">Leaves</tissue>
    </source>
</reference>
<sequence length="102" mass="11668">MCSADPHSKGLKRKIGCLDALTQTDQKKKIDQDFERGEMIGNRKFGSTVKCWSKHFSGHPDIVTLKVVYKDAKSFHLVIELCSGGPLLDQRWSLKRILHEER</sequence>
<evidence type="ECO:0000313" key="2">
    <source>
        <dbReference type="Proteomes" id="UP001055811"/>
    </source>
</evidence>
<comment type="caution">
    <text evidence="1">The sequence shown here is derived from an EMBL/GenBank/DDBJ whole genome shotgun (WGS) entry which is preliminary data.</text>
</comment>
<organism evidence="1 2">
    <name type="scientific">Cichorium intybus</name>
    <name type="common">Chicory</name>
    <dbReference type="NCBI Taxonomy" id="13427"/>
    <lineage>
        <taxon>Eukaryota</taxon>
        <taxon>Viridiplantae</taxon>
        <taxon>Streptophyta</taxon>
        <taxon>Embryophyta</taxon>
        <taxon>Tracheophyta</taxon>
        <taxon>Spermatophyta</taxon>
        <taxon>Magnoliopsida</taxon>
        <taxon>eudicotyledons</taxon>
        <taxon>Gunneridae</taxon>
        <taxon>Pentapetalae</taxon>
        <taxon>asterids</taxon>
        <taxon>campanulids</taxon>
        <taxon>Asterales</taxon>
        <taxon>Asteraceae</taxon>
        <taxon>Cichorioideae</taxon>
        <taxon>Cichorieae</taxon>
        <taxon>Cichoriinae</taxon>
        <taxon>Cichorium</taxon>
    </lineage>
</organism>
<evidence type="ECO:0000313" key="1">
    <source>
        <dbReference type="EMBL" id="KAI3781799.1"/>
    </source>
</evidence>
<dbReference type="EMBL" id="CM042010">
    <property type="protein sequence ID" value="KAI3781799.1"/>
    <property type="molecule type" value="Genomic_DNA"/>
</dbReference>
<gene>
    <name evidence="1" type="ORF">L2E82_11825</name>
</gene>
<keyword evidence="2" id="KW-1185">Reference proteome</keyword>
<dbReference type="Proteomes" id="UP001055811">
    <property type="component" value="Linkage Group LG02"/>
</dbReference>
<proteinExistence type="predicted"/>